<evidence type="ECO:0000313" key="2">
    <source>
        <dbReference type="Proteomes" id="UP001172101"/>
    </source>
</evidence>
<dbReference type="GeneID" id="85321895"/>
<dbReference type="Proteomes" id="UP001172101">
    <property type="component" value="Unassembled WGS sequence"/>
</dbReference>
<dbReference type="EMBL" id="JAUIRO010000001">
    <property type="protein sequence ID" value="KAK0734331.1"/>
    <property type="molecule type" value="Genomic_DNA"/>
</dbReference>
<gene>
    <name evidence="1" type="ORF">B0T26DRAFT_65543</name>
</gene>
<dbReference type="RefSeq" id="XP_060303208.1">
    <property type="nucleotide sequence ID" value="XM_060438625.1"/>
</dbReference>
<name>A0AA40EEB8_9PEZI</name>
<proteinExistence type="predicted"/>
<reference evidence="1" key="1">
    <citation type="submission" date="2023-06" db="EMBL/GenBank/DDBJ databases">
        <title>Genome-scale phylogeny and comparative genomics of the fungal order Sordariales.</title>
        <authorList>
            <consortium name="Lawrence Berkeley National Laboratory"/>
            <person name="Hensen N."/>
            <person name="Bonometti L."/>
            <person name="Westerberg I."/>
            <person name="Brannstrom I.O."/>
            <person name="Guillou S."/>
            <person name="Cros-Aarteil S."/>
            <person name="Calhoun S."/>
            <person name="Haridas S."/>
            <person name="Kuo A."/>
            <person name="Mondo S."/>
            <person name="Pangilinan J."/>
            <person name="Riley R."/>
            <person name="LaButti K."/>
            <person name="Andreopoulos B."/>
            <person name="Lipzen A."/>
            <person name="Chen C."/>
            <person name="Yanf M."/>
            <person name="Daum C."/>
            <person name="Ng V."/>
            <person name="Clum A."/>
            <person name="Steindorff A."/>
            <person name="Ohm R."/>
            <person name="Martin F."/>
            <person name="Silar P."/>
            <person name="Natvig D."/>
            <person name="Lalanne C."/>
            <person name="Gautier V."/>
            <person name="Ament-velasquez S.L."/>
            <person name="Kruys A."/>
            <person name="Hutchinson M.I."/>
            <person name="Powell A.J."/>
            <person name="Barry K."/>
            <person name="Miller A.N."/>
            <person name="Grigoriev I.V."/>
            <person name="Debuchy R."/>
            <person name="Gladieux P."/>
            <person name="Thoren M.H."/>
            <person name="Johannesson H."/>
        </authorList>
    </citation>
    <scope>NUCLEOTIDE SEQUENCE</scope>
    <source>
        <strain evidence="1">SMH2392-1A</strain>
    </source>
</reference>
<accession>A0AA40EEB8</accession>
<protein>
    <submittedName>
        <fullName evidence="1">Uncharacterized protein</fullName>
    </submittedName>
</protein>
<keyword evidence="2" id="KW-1185">Reference proteome</keyword>
<dbReference type="AlphaFoldDB" id="A0AA40EEB8"/>
<comment type="caution">
    <text evidence="1">The sequence shown here is derived from an EMBL/GenBank/DDBJ whole genome shotgun (WGS) entry which is preliminary data.</text>
</comment>
<sequence>MISGNLPQASIGLFFYCPALHDGVNAILSPKPTNIAISYPKKWGVQANRQQTATARLGLGYQSVCDSKYQTFAMSNPTGTAQRTSIQPTMIAPFLQLRPPSEPLQPTSENLAKTRFRHPGYADSENIILILPAFDSKGIHHETARIACCIFANCAWDGYFSLSPNGPRVPLGLSRRHFNRAYLLLLRPEWFVLLRPCCSLPR</sequence>
<evidence type="ECO:0000313" key="1">
    <source>
        <dbReference type="EMBL" id="KAK0734331.1"/>
    </source>
</evidence>
<organism evidence="1 2">
    <name type="scientific">Lasiosphaeria miniovina</name>
    <dbReference type="NCBI Taxonomy" id="1954250"/>
    <lineage>
        <taxon>Eukaryota</taxon>
        <taxon>Fungi</taxon>
        <taxon>Dikarya</taxon>
        <taxon>Ascomycota</taxon>
        <taxon>Pezizomycotina</taxon>
        <taxon>Sordariomycetes</taxon>
        <taxon>Sordariomycetidae</taxon>
        <taxon>Sordariales</taxon>
        <taxon>Lasiosphaeriaceae</taxon>
        <taxon>Lasiosphaeria</taxon>
    </lineage>
</organism>